<evidence type="ECO:0000313" key="1">
    <source>
        <dbReference type="EMBL" id="QDG52593.1"/>
    </source>
</evidence>
<dbReference type="PANTHER" id="PTHR11941:SF54">
    <property type="entry name" value="ENOYL-COA HYDRATASE, MITOCHONDRIAL"/>
    <property type="match status" value="1"/>
</dbReference>
<gene>
    <name evidence="1" type="ORF">FIV42_18175</name>
</gene>
<keyword evidence="1" id="KW-0413">Isomerase</keyword>
<dbReference type="SUPFAM" id="SSF52096">
    <property type="entry name" value="ClpP/crotonase"/>
    <property type="match status" value="1"/>
</dbReference>
<dbReference type="InterPro" id="IPR029045">
    <property type="entry name" value="ClpP/crotonase-like_dom_sf"/>
</dbReference>
<dbReference type="Proteomes" id="UP000315995">
    <property type="component" value="Chromosome"/>
</dbReference>
<keyword evidence="2" id="KW-1185">Reference proteome</keyword>
<dbReference type="GO" id="GO:0016853">
    <property type="term" value="F:isomerase activity"/>
    <property type="evidence" value="ECO:0007669"/>
    <property type="project" value="UniProtKB-KW"/>
</dbReference>
<dbReference type="PANTHER" id="PTHR11941">
    <property type="entry name" value="ENOYL-COA HYDRATASE-RELATED"/>
    <property type="match status" value="1"/>
</dbReference>
<evidence type="ECO:0000313" key="2">
    <source>
        <dbReference type="Proteomes" id="UP000315995"/>
    </source>
</evidence>
<sequence>MSVHIEERDAALWATIDRPDALNAVDYEVMEGLESALDRLESEAQWRAFVLTGAGEKCFVSGGDLKKFADLTTAEQAAEMAGRMKAILARLEALDCWTIACINGDAYGGGCETLLAFDFRVAAEGARFGLTQANFHVTPGWGGLTRLVEAIGRRQALRWLGEATVVDAERALQAGLIDRVVPRAALEQSVISLVERLAEQDRELIGALKHGAMQAREMGRTEAIEAELEPFCDLWAGDEHARRVETFLSRNDDE</sequence>
<reference evidence="1 2" key="1">
    <citation type="submission" date="2019-06" db="EMBL/GenBank/DDBJ databases">
        <title>Persicimonas caeni gen. nov., sp. nov., a predatory bacterium isolated from solar saltern.</title>
        <authorList>
            <person name="Wang S."/>
        </authorList>
    </citation>
    <scope>NUCLEOTIDE SEQUENCE [LARGE SCALE GENOMIC DNA]</scope>
    <source>
        <strain evidence="1 2">YN101</strain>
    </source>
</reference>
<dbReference type="Gene3D" id="3.90.226.10">
    <property type="entry name" value="2-enoyl-CoA Hydratase, Chain A, domain 1"/>
    <property type="match status" value="1"/>
</dbReference>
<accession>A0A4Y6PWG5</accession>
<dbReference type="EMBL" id="CP041186">
    <property type="protein sequence ID" value="QDG52593.1"/>
    <property type="molecule type" value="Genomic_DNA"/>
</dbReference>
<organism evidence="1 2">
    <name type="scientific">Persicimonas caeni</name>
    <dbReference type="NCBI Taxonomy" id="2292766"/>
    <lineage>
        <taxon>Bacteria</taxon>
        <taxon>Deltaproteobacteria</taxon>
        <taxon>Bradymonadales</taxon>
        <taxon>Bradymonadaceae</taxon>
        <taxon>Persicimonas</taxon>
    </lineage>
</organism>
<proteinExistence type="predicted"/>
<dbReference type="OrthoDB" id="3474517at2"/>
<accession>A0A5B8Y781</accession>
<dbReference type="RefSeq" id="WP_141199060.1">
    <property type="nucleotide sequence ID" value="NZ_CP041186.1"/>
</dbReference>
<dbReference type="Pfam" id="PF00378">
    <property type="entry name" value="ECH_1"/>
    <property type="match status" value="1"/>
</dbReference>
<dbReference type="CDD" id="cd06558">
    <property type="entry name" value="crotonase-like"/>
    <property type="match status" value="1"/>
</dbReference>
<dbReference type="AlphaFoldDB" id="A0A4Y6PWG5"/>
<protein>
    <submittedName>
        <fullName evidence="1">Enoyl-CoA hydratase/isomerase family protein</fullName>
    </submittedName>
</protein>
<dbReference type="GO" id="GO:0006635">
    <property type="term" value="P:fatty acid beta-oxidation"/>
    <property type="evidence" value="ECO:0007669"/>
    <property type="project" value="TreeGrafter"/>
</dbReference>
<name>A0A4Y6PWG5_PERCE</name>
<dbReference type="InterPro" id="IPR001753">
    <property type="entry name" value="Enoyl-CoA_hydra/iso"/>
</dbReference>